<evidence type="ECO:0000259" key="1">
    <source>
        <dbReference type="Pfam" id="PF05305"/>
    </source>
</evidence>
<reference evidence="2" key="2">
    <citation type="submission" date="1997-08" db="EMBL/GenBank/DDBJ databases">
        <authorList>
            <person name="Hamlin N."/>
            <person name="Churcher C.M."/>
        </authorList>
    </citation>
    <scope>NUCLEOTIDE SEQUENCE</scope>
</reference>
<dbReference type="InterPro" id="IPR007969">
    <property type="entry name" value="DUF732"/>
</dbReference>
<name>O32877_MYCLR</name>
<evidence type="ECO:0000313" key="2">
    <source>
        <dbReference type="EMBL" id="CAB10996.1"/>
    </source>
</evidence>
<gene>
    <name evidence="2" type="primary">MLCB1779.15</name>
</gene>
<organism evidence="2">
    <name type="scientific">Mycobacterium leprae</name>
    <dbReference type="NCBI Taxonomy" id="1769"/>
    <lineage>
        <taxon>Bacteria</taxon>
        <taxon>Bacillati</taxon>
        <taxon>Actinomycetota</taxon>
        <taxon>Actinomycetes</taxon>
        <taxon>Mycobacteriales</taxon>
        <taxon>Mycobacteriaceae</taxon>
        <taxon>Mycobacterium</taxon>
    </lineage>
</organism>
<sequence>MCCKCDCYRSMFLRLMLSALKALQRLGAVMNSLARIDHWIWLFRCQPLTIRLLVATAALFTAATAFEVPAEADAIDDTFIKALNHAGVNFGEPRSAMTMGHYVCPILAKSGGNFAAAVQRIRGNSDMSPQMAETFAKIAISIYCPTMMANVASGNLPSLPPGPGIPGI</sequence>
<reference evidence="2" key="1">
    <citation type="journal article" date="1993" name="Mol. Microbiol.">
        <title>Use of an ordered cosmid library to deduce the genomic organization of Mycobacterium leprae.</title>
        <authorList>
            <person name="Eiglmeier K."/>
            <person name="Honore N."/>
            <person name="Woods S.A."/>
            <person name="Caudron B."/>
            <person name="Cole S.T."/>
        </authorList>
    </citation>
    <scope>NUCLEOTIDE SEQUENCE</scope>
</reference>
<feature type="domain" description="DUF732" evidence="1">
    <location>
        <begin position="76"/>
        <end position="145"/>
    </location>
</feature>
<dbReference type="Pfam" id="PF05305">
    <property type="entry name" value="DUF732"/>
    <property type="match status" value="1"/>
</dbReference>
<reference evidence="2" key="3">
    <citation type="submission" date="1997-08" db="EMBL/GenBank/DDBJ databases">
        <authorList>
            <person name="Parkhill J."/>
            <person name="Barrell B.G."/>
            <person name="Rajandream M.A."/>
        </authorList>
    </citation>
    <scope>NUCLEOTIDE SEQUENCE</scope>
</reference>
<proteinExistence type="predicted"/>
<accession>O32877</accession>
<dbReference type="EMBL" id="Z98271">
    <property type="protein sequence ID" value="CAB10996.1"/>
    <property type="molecule type" value="Genomic_DNA"/>
</dbReference>
<dbReference type="PIR" id="T45305">
    <property type="entry name" value="T45305"/>
</dbReference>
<dbReference type="AlphaFoldDB" id="O32877"/>
<protein>
    <recommendedName>
        <fullName evidence="1">DUF732 domain-containing protein</fullName>
    </recommendedName>
</protein>